<evidence type="ECO:0000256" key="2">
    <source>
        <dbReference type="PROSITE-ProRule" id="PRU00176"/>
    </source>
</evidence>
<feature type="domain" description="RRM" evidence="4">
    <location>
        <begin position="463"/>
        <end position="543"/>
    </location>
</feature>
<feature type="compositionally biased region" description="Low complexity" evidence="3">
    <location>
        <begin position="17"/>
        <end position="118"/>
    </location>
</feature>
<evidence type="ECO:0000313" key="6">
    <source>
        <dbReference type="Proteomes" id="UP000797356"/>
    </source>
</evidence>
<dbReference type="InterPro" id="IPR035979">
    <property type="entry name" value="RBD_domain_sf"/>
</dbReference>
<gene>
    <name evidence="5" type="ORF">COCNU_14G011590</name>
</gene>
<evidence type="ECO:0000313" key="5">
    <source>
        <dbReference type="EMBL" id="KAG1368691.1"/>
    </source>
</evidence>
<organism evidence="5 6">
    <name type="scientific">Cocos nucifera</name>
    <name type="common">Coconut palm</name>
    <dbReference type="NCBI Taxonomy" id="13894"/>
    <lineage>
        <taxon>Eukaryota</taxon>
        <taxon>Viridiplantae</taxon>
        <taxon>Streptophyta</taxon>
        <taxon>Embryophyta</taxon>
        <taxon>Tracheophyta</taxon>
        <taxon>Spermatophyta</taxon>
        <taxon>Magnoliopsida</taxon>
        <taxon>Liliopsida</taxon>
        <taxon>Arecaceae</taxon>
        <taxon>Arecoideae</taxon>
        <taxon>Cocoseae</taxon>
        <taxon>Attaleinae</taxon>
        <taxon>Cocos</taxon>
    </lineage>
</organism>
<evidence type="ECO:0000256" key="3">
    <source>
        <dbReference type="SAM" id="MobiDB-lite"/>
    </source>
</evidence>
<dbReference type="GO" id="GO:0003723">
    <property type="term" value="F:RNA binding"/>
    <property type="evidence" value="ECO:0007669"/>
    <property type="project" value="UniProtKB-UniRule"/>
</dbReference>
<feature type="compositionally biased region" description="Basic residues" evidence="3">
    <location>
        <begin position="167"/>
        <end position="188"/>
    </location>
</feature>
<keyword evidence="6" id="KW-1185">Reference proteome</keyword>
<feature type="region of interest" description="Disordered" evidence="3">
    <location>
        <begin position="1"/>
        <end position="284"/>
    </location>
</feature>
<feature type="compositionally biased region" description="Basic residues" evidence="3">
    <location>
        <begin position="1"/>
        <end position="16"/>
    </location>
</feature>
<dbReference type="CDD" id="cd00590">
    <property type="entry name" value="RRM_SF"/>
    <property type="match status" value="2"/>
</dbReference>
<evidence type="ECO:0000259" key="4">
    <source>
        <dbReference type="PROSITE" id="PS50102"/>
    </source>
</evidence>
<dbReference type="EMBL" id="CM017885">
    <property type="protein sequence ID" value="KAG1368691.1"/>
    <property type="molecule type" value="Genomic_DNA"/>
</dbReference>
<dbReference type="Pfam" id="PF00076">
    <property type="entry name" value="RRM_1"/>
    <property type="match status" value="3"/>
</dbReference>
<protein>
    <submittedName>
        <fullName evidence="5">Putative RNA-binding protein 47</fullName>
    </submittedName>
</protein>
<dbReference type="OrthoDB" id="3800936at2759"/>
<dbReference type="InterPro" id="IPR000504">
    <property type="entry name" value="RRM_dom"/>
</dbReference>
<sequence length="563" mass="60815">MAPKRRVVKTVRKSTPKSKTPASKSKTPAAKSPVSEASPLSSAAAETPASQSTTFATPPPADSATTSPGVAETPVTKPVTTPEPASTETPASEPAAAVEATPGASVPPAAETPGAEPAVLPENVTMEAFESEATPEASGPAAAETPAEEPAVAQENVTVEASEPAKPTRKTTRVVKVVKKKIIKKKVPKASPAVKDGEKAQEAGDLPVAVAEGPPAEQPEPENPNVAASEDPVRQEDSMEMENLGSREENKDLPVEQDGGEGVEAATAGAPRDEEAGISERQRRRKTEIFIGGLDRDAKEEDIRKVFGKVGEIVEVRMMMDGQTGKNKGYCFLRYREAAQAKKAVAEFAKVEICGKLCGAAALEGNDTIFLGNIDKKWKKEDVIKLLQEIGVEKIDTVTVMADPNNADANRGFAFLELETNRDAQIAYKKLQKKDAFGKGRNIKVAWAEPLNDPDEEEMQKVKSVYVESIPLSWNEDKVRESFKKFGEIERIVLARNIPSAKRKDFAFVNYTMREAAVTCIESFDKEEIIESGSKVHVDLLNDNTLYLFLIDFSGHFVFCLPR</sequence>
<feature type="domain" description="RRM" evidence="4">
    <location>
        <begin position="287"/>
        <end position="356"/>
    </location>
</feature>
<reference evidence="5" key="1">
    <citation type="journal article" date="2017" name="Gigascience">
        <title>The genome draft of coconut (Cocos nucifera).</title>
        <authorList>
            <person name="Xiao Y."/>
            <person name="Xu P."/>
            <person name="Fan H."/>
            <person name="Baudouin L."/>
            <person name="Xia W."/>
            <person name="Bocs S."/>
            <person name="Xu J."/>
            <person name="Li Q."/>
            <person name="Guo A."/>
            <person name="Zhou L."/>
            <person name="Li J."/>
            <person name="Wu Y."/>
            <person name="Ma Z."/>
            <person name="Armero A."/>
            <person name="Issali A.E."/>
            <person name="Liu N."/>
            <person name="Peng M."/>
            <person name="Yang Y."/>
        </authorList>
    </citation>
    <scope>NUCLEOTIDE SEQUENCE</scope>
    <source>
        <tissue evidence="5">Spear leaf of Hainan Tall coconut</tissue>
    </source>
</reference>
<dbReference type="InterPro" id="IPR012677">
    <property type="entry name" value="Nucleotide-bd_a/b_plait_sf"/>
</dbReference>
<dbReference type="SMART" id="SM00360">
    <property type="entry name" value="RRM"/>
    <property type="match status" value="3"/>
</dbReference>
<dbReference type="AlphaFoldDB" id="A0A8K0IW59"/>
<feature type="compositionally biased region" description="Basic and acidic residues" evidence="3">
    <location>
        <begin position="245"/>
        <end position="254"/>
    </location>
</feature>
<feature type="domain" description="RRM" evidence="4">
    <location>
        <begin position="367"/>
        <end position="450"/>
    </location>
</feature>
<proteinExistence type="predicted"/>
<evidence type="ECO:0000256" key="1">
    <source>
        <dbReference type="ARBA" id="ARBA00022884"/>
    </source>
</evidence>
<dbReference type="SUPFAM" id="SSF54928">
    <property type="entry name" value="RNA-binding domain, RBD"/>
    <property type="match status" value="2"/>
</dbReference>
<accession>A0A8K0IW59</accession>
<comment type="caution">
    <text evidence="5">The sequence shown here is derived from an EMBL/GenBank/DDBJ whole genome shotgun (WGS) entry which is preliminary data.</text>
</comment>
<dbReference type="Gene3D" id="3.30.70.330">
    <property type="match status" value="3"/>
</dbReference>
<dbReference type="PROSITE" id="PS50102">
    <property type="entry name" value="RRM"/>
    <property type="match status" value="3"/>
</dbReference>
<feature type="compositionally biased region" description="Low complexity" evidence="3">
    <location>
        <begin position="131"/>
        <end position="151"/>
    </location>
</feature>
<name>A0A8K0IW59_COCNU</name>
<dbReference type="PANTHER" id="PTHR21245">
    <property type="entry name" value="HETEROGENEOUS NUCLEAR RIBONUCLEOPROTEIN"/>
    <property type="match status" value="1"/>
</dbReference>
<reference evidence="5" key="2">
    <citation type="submission" date="2019-07" db="EMBL/GenBank/DDBJ databases">
        <authorList>
            <person name="Yang Y."/>
            <person name="Bocs S."/>
            <person name="Baudouin L."/>
        </authorList>
    </citation>
    <scope>NUCLEOTIDE SEQUENCE</scope>
    <source>
        <tissue evidence="5">Spear leaf of Hainan Tall coconut</tissue>
    </source>
</reference>
<feature type="compositionally biased region" description="Basic and acidic residues" evidence="3">
    <location>
        <begin position="271"/>
        <end position="281"/>
    </location>
</feature>
<keyword evidence="1 2" id="KW-0694">RNA-binding</keyword>
<dbReference type="Proteomes" id="UP000797356">
    <property type="component" value="Chromosome 14"/>
</dbReference>